<dbReference type="GO" id="GO:0006107">
    <property type="term" value="P:oxaloacetate metabolic process"/>
    <property type="evidence" value="ECO:0007669"/>
    <property type="project" value="TreeGrafter"/>
</dbReference>
<dbReference type="EMBL" id="JAUEIQ010000011">
    <property type="protein sequence ID" value="MDN0064696.1"/>
    <property type="molecule type" value="Genomic_DNA"/>
</dbReference>
<comment type="caution">
    <text evidence="7">The sequence shown here is derived from an EMBL/GenBank/DDBJ whole genome shotgun (WGS) entry which is preliminary data.</text>
</comment>
<keyword evidence="2 5" id="KW-0479">Metal-binding</keyword>
<dbReference type="InterPro" id="IPR011206">
    <property type="entry name" value="Citrate_lyase_beta/mcl1/mcl2"/>
</dbReference>
<dbReference type="Proteomes" id="UP000746751">
    <property type="component" value="Unassembled WGS sequence"/>
</dbReference>
<name>A0A921IP52_9ACTN</name>
<keyword evidence="11" id="KW-1185">Reference proteome</keyword>
<organism evidence="7 10">
    <name type="scientific">Collinsella ihumii</name>
    <dbReference type="NCBI Taxonomy" id="1720204"/>
    <lineage>
        <taxon>Bacteria</taxon>
        <taxon>Bacillati</taxon>
        <taxon>Actinomycetota</taxon>
        <taxon>Coriobacteriia</taxon>
        <taxon>Coriobacteriales</taxon>
        <taxon>Coriobacteriaceae</taxon>
        <taxon>Collinsella</taxon>
    </lineage>
</organism>
<dbReference type="GO" id="GO:0000287">
    <property type="term" value="F:magnesium ion binding"/>
    <property type="evidence" value="ECO:0007669"/>
    <property type="project" value="TreeGrafter"/>
</dbReference>
<comment type="cofactor">
    <cofactor evidence="1">
        <name>Mg(2+)</name>
        <dbReference type="ChEBI" id="CHEBI:18420"/>
    </cofactor>
</comment>
<dbReference type="EMBL" id="JAUEIR010000003">
    <property type="protein sequence ID" value="MDN0068810.1"/>
    <property type="molecule type" value="Genomic_DNA"/>
</dbReference>
<feature type="binding site" evidence="5">
    <location>
        <position position="168"/>
    </location>
    <ligand>
        <name>Mg(2+)</name>
        <dbReference type="ChEBI" id="CHEBI:18420"/>
    </ligand>
</feature>
<evidence type="ECO:0000256" key="5">
    <source>
        <dbReference type="PIRSR" id="PIRSR015582-2"/>
    </source>
</evidence>
<evidence type="ECO:0000256" key="4">
    <source>
        <dbReference type="PIRSR" id="PIRSR015582-1"/>
    </source>
</evidence>
<feature type="binding site" evidence="4">
    <location>
        <position position="78"/>
    </location>
    <ligand>
        <name>substrate</name>
    </ligand>
</feature>
<evidence type="ECO:0000313" key="11">
    <source>
        <dbReference type="Proteomes" id="UP001168435"/>
    </source>
</evidence>
<feature type="binding site" evidence="5">
    <location>
        <position position="141"/>
    </location>
    <ligand>
        <name>Mg(2+)</name>
        <dbReference type="ChEBI" id="CHEBI:18420"/>
    </ligand>
</feature>
<reference evidence="8" key="3">
    <citation type="submission" date="2023-06" db="EMBL/GenBank/DDBJ databases">
        <authorList>
            <person name="Zeman M."/>
            <person name="Kubasova T."/>
            <person name="Jahodarova E."/>
            <person name="Nykrynova M."/>
            <person name="Rychlik I."/>
        </authorList>
    </citation>
    <scope>NUCLEOTIDE SEQUENCE</scope>
    <source>
        <strain evidence="9">15_COKtk</strain>
        <strain evidence="8">176_SSukc20</strain>
    </source>
</reference>
<evidence type="ECO:0000313" key="9">
    <source>
        <dbReference type="EMBL" id="MDN0068810.1"/>
    </source>
</evidence>
<evidence type="ECO:0000256" key="3">
    <source>
        <dbReference type="ARBA" id="ARBA00022842"/>
    </source>
</evidence>
<evidence type="ECO:0000313" key="8">
    <source>
        <dbReference type="EMBL" id="MDN0064696.1"/>
    </source>
</evidence>
<feature type="binding site" evidence="4">
    <location>
        <position position="141"/>
    </location>
    <ligand>
        <name>substrate</name>
    </ligand>
</feature>
<reference evidence="7" key="2">
    <citation type="submission" date="2021-09" db="EMBL/GenBank/DDBJ databases">
        <authorList>
            <person name="Gilroy R."/>
        </authorList>
    </citation>
    <scope>NUCLEOTIDE SEQUENCE</scope>
    <source>
        <strain evidence="7">ChiGjej2B2-7701</strain>
    </source>
</reference>
<evidence type="ECO:0000313" key="7">
    <source>
        <dbReference type="EMBL" id="HJG30138.1"/>
    </source>
</evidence>
<dbReference type="AlphaFoldDB" id="A0A921IP52"/>
<keyword evidence="3 5" id="KW-0460">Magnesium</keyword>
<evidence type="ECO:0000259" key="6">
    <source>
        <dbReference type="Pfam" id="PF03328"/>
    </source>
</evidence>
<reference evidence="8" key="4">
    <citation type="submission" date="2024-05" db="EMBL/GenBank/DDBJ databases">
        <title>Identification and characterization of horizontal gene transfer across gut microbiota members of farm animals based on homology search.</title>
        <authorList>
            <person name="Schwarzerova J."/>
            <person name="Nykrynova M."/>
            <person name="Jureckova K."/>
            <person name="Cejkova D."/>
            <person name="Rychlik I."/>
        </authorList>
    </citation>
    <scope>NUCLEOTIDE SEQUENCE</scope>
    <source>
        <strain evidence="9">15_COKtk</strain>
        <strain evidence="8">176_SSukc20</strain>
    </source>
</reference>
<proteinExistence type="predicted"/>
<dbReference type="InterPro" id="IPR005000">
    <property type="entry name" value="Aldolase/citrate-lyase_domain"/>
</dbReference>
<dbReference type="InterPro" id="IPR015813">
    <property type="entry name" value="Pyrv/PenolPyrv_kinase-like_dom"/>
</dbReference>
<gene>
    <name evidence="7" type="ORF">K8U80_01950</name>
    <name evidence="8" type="ORF">QVN30_10310</name>
    <name evidence="9" type="ORF">QVN40_03710</name>
</gene>
<dbReference type="Pfam" id="PF03328">
    <property type="entry name" value="HpcH_HpaI"/>
    <property type="match status" value="1"/>
</dbReference>
<reference evidence="7" key="1">
    <citation type="journal article" date="2021" name="PeerJ">
        <title>Extensive microbial diversity within the chicken gut microbiome revealed by metagenomics and culture.</title>
        <authorList>
            <person name="Gilroy R."/>
            <person name="Ravi A."/>
            <person name="Getino M."/>
            <person name="Pursley I."/>
            <person name="Horton D.L."/>
            <person name="Alikhan N.F."/>
            <person name="Baker D."/>
            <person name="Gharbi K."/>
            <person name="Hall N."/>
            <person name="Watson M."/>
            <person name="Adriaenssens E.M."/>
            <person name="Foster-Nyarko E."/>
            <person name="Jarju S."/>
            <person name="Secka A."/>
            <person name="Antonio M."/>
            <person name="Oren A."/>
            <person name="Chaudhuri R.R."/>
            <person name="La Ragione R."/>
            <person name="Hildebrand F."/>
            <person name="Pallen M.J."/>
        </authorList>
    </citation>
    <scope>NUCLEOTIDE SEQUENCE</scope>
    <source>
        <strain evidence="7">ChiGjej2B2-7701</strain>
    </source>
</reference>
<accession>A0A921IP52</accession>
<feature type="domain" description="HpcH/HpaI aldolase/citrate lyase" evidence="6">
    <location>
        <begin position="17"/>
        <end position="236"/>
    </location>
</feature>
<sequence length="306" mass="33924">MAGKITRPRPNKDRLRRTMMFMNAQRPGLIKDAYIYGCDSIMLDLEDAVAVNQKDAARFSLYHALTTIDYGDTEVIVRINGTDTEYWQEDVRVCVAGGADGIRIPKCESAEQVKEVEAAVEAAEKEFGVEVGRTLLMAALESPLGIMNAYEICTASDRMLGCAISGGDFRTSMRVQIEPDGIEINTARSMMLLAARAAGVQCLDTMYPNLDDEEGFRREVDLIVRMGFDGKSLINPKQIAYVHERLAPTQKQIAHSEKIVRSCREQADAGVGVYVVDGKMVDPPFFKEAERIIELAKKCGVYHGDL</sequence>
<dbReference type="Proteomes" id="UP001168505">
    <property type="component" value="Unassembled WGS sequence"/>
</dbReference>
<protein>
    <submittedName>
        <fullName evidence="7 8">Aldolase/citrate lyase family protein</fullName>
    </submittedName>
</protein>
<dbReference type="InterPro" id="IPR040442">
    <property type="entry name" value="Pyrv_kinase-like_dom_sf"/>
</dbReference>
<dbReference type="PANTHER" id="PTHR32308">
    <property type="entry name" value="LYASE BETA SUBUNIT, PUTATIVE (AFU_ORTHOLOGUE AFUA_4G13030)-RELATED"/>
    <property type="match status" value="1"/>
</dbReference>
<dbReference type="Proteomes" id="UP001168435">
    <property type="component" value="Unassembled WGS sequence"/>
</dbReference>
<dbReference type="GO" id="GO:0016829">
    <property type="term" value="F:lyase activity"/>
    <property type="evidence" value="ECO:0007669"/>
    <property type="project" value="UniProtKB-KW"/>
</dbReference>
<dbReference type="RefSeq" id="WP_066830526.1">
    <property type="nucleotide sequence ID" value="NZ_CABKVW010000005.1"/>
</dbReference>
<dbReference type="Gene3D" id="3.20.20.60">
    <property type="entry name" value="Phosphoenolpyruvate-binding domains"/>
    <property type="match status" value="1"/>
</dbReference>
<dbReference type="PANTHER" id="PTHR32308:SF10">
    <property type="entry name" value="CITRATE LYASE SUBUNIT BETA"/>
    <property type="match status" value="1"/>
</dbReference>
<dbReference type="SUPFAM" id="SSF51621">
    <property type="entry name" value="Phosphoenolpyruvate/pyruvate domain"/>
    <property type="match status" value="1"/>
</dbReference>
<evidence type="ECO:0000256" key="2">
    <source>
        <dbReference type="ARBA" id="ARBA00022723"/>
    </source>
</evidence>
<evidence type="ECO:0000313" key="10">
    <source>
        <dbReference type="Proteomes" id="UP000746751"/>
    </source>
</evidence>
<keyword evidence="7" id="KW-0456">Lyase</keyword>
<evidence type="ECO:0000256" key="1">
    <source>
        <dbReference type="ARBA" id="ARBA00001946"/>
    </source>
</evidence>
<dbReference type="EMBL" id="DYVF01000015">
    <property type="protein sequence ID" value="HJG30138.1"/>
    <property type="molecule type" value="Genomic_DNA"/>
</dbReference>
<dbReference type="PIRSF" id="PIRSF015582">
    <property type="entry name" value="Cit_lyase_B"/>
    <property type="match status" value="1"/>
</dbReference>